<dbReference type="Proteomes" id="UP001469365">
    <property type="component" value="Unassembled WGS sequence"/>
</dbReference>
<dbReference type="Pfam" id="PF13649">
    <property type="entry name" value="Methyltransf_25"/>
    <property type="match status" value="1"/>
</dbReference>
<dbReference type="SUPFAM" id="SSF57802">
    <property type="entry name" value="Rubredoxin-like"/>
    <property type="match status" value="1"/>
</dbReference>
<reference evidence="6 7" key="1">
    <citation type="submission" date="2024-04" db="EMBL/GenBank/DDBJ databases">
        <title>draft genome sequnece of Paenibacillus filicis.</title>
        <authorList>
            <person name="Kim D.-U."/>
        </authorList>
    </citation>
    <scope>NUCLEOTIDE SEQUENCE [LARGE SCALE GENOMIC DNA]</scope>
    <source>
        <strain evidence="6 7">KACC14197</strain>
    </source>
</reference>
<protein>
    <submittedName>
        <fullName evidence="6">Class I SAM-dependent methyltransferase</fullName>
        <ecNumber evidence="6">2.1.-.-</ecNumber>
    </submittedName>
</protein>
<dbReference type="InterPro" id="IPR029063">
    <property type="entry name" value="SAM-dependent_MTases_sf"/>
</dbReference>
<dbReference type="EC" id="2.1.-.-" evidence="6"/>
<organism evidence="6 7">
    <name type="scientific">Paenibacillus filicis</name>
    <dbReference type="NCBI Taxonomy" id="669464"/>
    <lineage>
        <taxon>Bacteria</taxon>
        <taxon>Bacillati</taxon>
        <taxon>Bacillota</taxon>
        <taxon>Bacilli</taxon>
        <taxon>Bacillales</taxon>
        <taxon>Paenibacillaceae</taxon>
        <taxon>Paenibacillus</taxon>
    </lineage>
</organism>
<comment type="caution">
    <text evidence="6">The sequence shown here is derived from an EMBL/GenBank/DDBJ whole genome shotgun (WGS) entry which is preliminary data.</text>
</comment>
<dbReference type="SUPFAM" id="SSF53335">
    <property type="entry name" value="S-adenosyl-L-methionine-dependent methyltransferases"/>
    <property type="match status" value="1"/>
</dbReference>
<dbReference type="RefSeq" id="WP_341415042.1">
    <property type="nucleotide sequence ID" value="NZ_JBBPCC010000004.1"/>
</dbReference>
<evidence type="ECO:0000259" key="4">
    <source>
        <dbReference type="Pfam" id="PF00301"/>
    </source>
</evidence>
<keyword evidence="1 6" id="KW-0489">Methyltransferase</keyword>
<keyword evidence="7" id="KW-1185">Reference proteome</keyword>
<dbReference type="InterPro" id="IPR041698">
    <property type="entry name" value="Methyltransf_25"/>
</dbReference>
<dbReference type="GO" id="GO:0008168">
    <property type="term" value="F:methyltransferase activity"/>
    <property type="evidence" value="ECO:0007669"/>
    <property type="project" value="UniProtKB-KW"/>
</dbReference>
<gene>
    <name evidence="6" type="ORF">WMW72_08705</name>
</gene>
<feature type="domain" description="Methyltransferase" evidence="5">
    <location>
        <begin position="91"/>
        <end position="191"/>
    </location>
</feature>
<dbReference type="CDD" id="cd02440">
    <property type="entry name" value="AdoMet_MTases"/>
    <property type="match status" value="1"/>
</dbReference>
<dbReference type="PANTHER" id="PTHR43464:SF19">
    <property type="entry name" value="UBIQUINONE BIOSYNTHESIS O-METHYLTRANSFERASE, MITOCHONDRIAL"/>
    <property type="match status" value="1"/>
</dbReference>
<accession>A0ABU9DJQ8</accession>
<proteinExistence type="predicted"/>
<dbReference type="PANTHER" id="PTHR43464">
    <property type="entry name" value="METHYLTRANSFERASE"/>
    <property type="match status" value="1"/>
</dbReference>
<evidence type="ECO:0000256" key="3">
    <source>
        <dbReference type="ARBA" id="ARBA00022691"/>
    </source>
</evidence>
<feature type="domain" description="Rubredoxin" evidence="4">
    <location>
        <begin position="3"/>
        <end position="41"/>
    </location>
</feature>
<dbReference type="Pfam" id="PF00301">
    <property type="entry name" value="Rubredoxin"/>
    <property type="match status" value="1"/>
</dbReference>
<evidence type="ECO:0000313" key="7">
    <source>
        <dbReference type="Proteomes" id="UP001469365"/>
    </source>
</evidence>
<dbReference type="Gene3D" id="2.20.28.10">
    <property type="match status" value="1"/>
</dbReference>
<evidence type="ECO:0000259" key="5">
    <source>
        <dbReference type="Pfam" id="PF13649"/>
    </source>
</evidence>
<sequence length="362" mass="40078">MTDCSFCHYKYDEWFGDSRNGVPAGVPIGALAGTVCSRCGLQGVRHEPQANALYAGIEVELYDQFAGKAGIAFARDWVLATSGGLAEPPRVLELGTGTGRIAVELAQHGMRVCGVDRSREMLKLAEAKRQRVLKGRADSLELAEQPMLELELAERAFTHALCLQGVFQHITRMSEHRTVLRRIREHLAPDGLLAVELLLPPAEASWKTVQRKLLPKDKIVYRHVEGETSWRRQTFRVTTTFETFVDGLEQPRYRVERELALMTPKELVLLLESEGFDVVGLVENEGASQPWGTVLPTGLDHPVSDMQRDESLETLEAEGRLGTSTKLYKPDAWRAGGLHAGAESGMHGHAAAVSFTVMARKR</sequence>
<dbReference type="GO" id="GO:0032259">
    <property type="term" value="P:methylation"/>
    <property type="evidence" value="ECO:0007669"/>
    <property type="project" value="UniProtKB-KW"/>
</dbReference>
<evidence type="ECO:0000256" key="2">
    <source>
        <dbReference type="ARBA" id="ARBA00022679"/>
    </source>
</evidence>
<dbReference type="Gene3D" id="3.40.50.150">
    <property type="entry name" value="Vaccinia Virus protein VP39"/>
    <property type="match status" value="1"/>
</dbReference>
<name>A0ABU9DJQ8_9BACL</name>
<dbReference type="Gene3D" id="2.20.130.10">
    <property type="entry name" value="CAC2371-like domains"/>
    <property type="match status" value="1"/>
</dbReference>
<keyword evidence="3" id="KW-0949">S-adenosyl-L-methionine</keyword>
<dbReference type="InterPro" id="IPR024935">
    <property type="entry name" value="Rubredoxin_dom"/>
</dbReference>
<dbReference type="EMBL" id="JBBPCC010000004">
    <property type="protein sequence ID" value="MEK8127978.1"/>
    <property type="molecule type" value="Genomic_DNA"/>
</dbReference>
<evidence type="ECO:0000256" key="1">
    <source>
        <dbReference type="ARBA" id="ARBA00022603"/>
    </source>
</evidence>
<evidence type="ECO:0000313" key="6">
    <source>
        <dbReference type="EMBL" id="MEK8127978.1"/>
    </source>
</evidence>
<keyword evidence="2 6" id="KW-0808">Transferase</keyword>